<evidence type="ECO:0000256" key="2">
    <source>
        <dbReference type="ARBA" id="ARBA00022573"/>
    </source>
</evidence>
<dbReference type="Proteomes" id="UP000265864">
    <property type="component" value="Chromosome"/>
</dbReference>
<dbReference type="EC" id="1.3.1.106" evidence="4"/>
<dbReference type="RefSeq" id="WP_050291654.1">
    <property type="nucleotide sequence ID" value="NZ_CABHXT010000171.1"/>
</dbReference>
<keyword evidence="3 4" id="KW-0560">Oxidoreductase</keyword>
<dbReference type="NCBIfam" id="NF005967">
    <property type="entry name" value="PRK08057.1-1"/>
    <property type="match status" value="1"/>
</dbReference>
<dbReference type="PANTHER" id="PTHR36925:SF1">
    <property type="entry name" value="COBALT-PRECORRIN-6A REDUCTASE"/>
    <property type="match status" value="1"/>
</dbReference>
<dbReference type="AlphaFoldDB" id="A0A386HDE1"/>
<dbReference type="GO" id="GO:0016994">
    <property type="term" value="F:precorrin-6A reductase activity"/>
    <property type="evidence" value="ECO:0007669"/>
    <property type="project" value="InterPro"/>
</dbReference>
<name>A0A386HDE1_9GAMM</name>
<dbReference type="GO" id="GO:0009236">
    <property type="term" value="P:cobalamin biosynthetic process"/>
    <property type="evidence" value="ECO:0007669"/>
    <property type="project" value="UniProtKB-UniPathway"/>
</dbReference>
<protein>
    <submittedName>
        <fullName evidence="4">Cobalt-precorrin-6A reductase</fullName>
        <ecNumber evidence="4">1.3.1.106</ecNumber>
    </submittedName>
</protein>
<evidence type="ECO:0000256" key="3">
    <source>
        <dbReference type="ARBA" id="ARBA00023002"/>
    </source>
</evidence>
<organism evidence="4 5">
    <name type="scientific">Yersinia rochesterensis</name>
    <dbReference type="NCBI Taxonomy" id="1604335"/>
    <lineage>
        <taxon>Bacteria</taxon>
        <taxon>Pseudomonadati</taxon>
        <taxon>Pseudomonadota</taxon>
        <taxon>Gammaproteobacteria</taxon>
        <taxon>Enterobacterales</taxon>
        <taxon>Yersiniaceae</taxon>
        <taxon>Yersinia</taxon>
    </lineage>
</organism>
<evidence type="ECO:0000313" key="5">
    <source>
        <dbReference type="Proteomes" id="UP000265864"/>
    </source>
</evidence>
<gene>
    <name evidence="4" type="ORF">DXZ79_07925</name>
</gene>
<dbReference type="InterPro" id="IPR003723">
    <property type="entry name" value="Precorrin-6x_reduct"/>
</dbReference>
<dbReference type="UniPathway" id="UPA00148"/>
<dbReference type="PANTHER" id="PTHR36925">
    <property type="entry name" value="COBALT-PRECORRIN-6A REDUCTASE"/>
    <property type="match status" value="1"/>
</dbReference>
<accession>A0A386HDE1</accession>
<evidence type="ECO:0000256" key="1">
    <source>
        <dbReference type="ARBA" id="ARBA00004953"/>
    </source>
</evidence>
<dbReference type="Pfam" id="PF02571">
    <property type="entry name" value="CbiJ"/>
    <property type="match status" value="1"/>
</dbReference>
<keyword evidence="2" id="KW-0169">Cobalamin biosynthesis</keyword>
<evidence type="ECO:0000313" key="4">
    <source>
        <dbReference type="EMBL" id="AYD43640.1"/>
    </source>
</evidence>
<reference evidence="4 5" key="1">
    <citation type="submission" date="2018-09" db="EMBL/GenBank/DDBJ databases">
        <title>Yersinia kristensenii subsp. rochesterensis subsp. nov., Isolated from Human Feces.</title>
        <authorList>
            <person name="Cunningham S.A."/>
            <person name="Jeraldo P."/>
            <person name="Patel R."/>
        </authorList>
    </citation>
    <scope>NUCLEOTIDE SEQUENCE [LARGE SCALE GENOMIC DNA]</scope>
    <source>
        <strain evidence="4 5">ATCC BAA-2637</strain>
    </source>
</reference>
<proteinExistence type="predicted"/>
<sequence>MTKGYPPIHIFGGTSDARLICQLLDEAGERYSLSVATDAGKQLAGDIGGEILVGRMDAAEMADFLINRQVRWVVDASHPYADLLSDNVAAACGQSKVALTRYQRPSEIAALNHPLLYKVDSAAAACAVAQDLGPRVLLTTGSKQLAEYQQGLTGKTLLARVLPTAAVLSQCEALGLGVDNIIALRGPFSAQFNHALYEFCQPDVVITKESGAQGGYQEKVAPCLALNIPCIVVRRPAAVVLGSFGQQVTSLDEFTQHLMHWQQSDPLTRTTRTIK</sequence>
<dbReference type="EMBL" id="CP032482">
    <property type="protein sequence ID" value="AYD43640.1"/>
    <property type="molecule type" value="Genomic_DNA"/>
</dbReference>
<comment type="pathway">
    <text evidence="1">Cofactor biosynthesis; adenosylcobalamin biosynthesis.</text>
</comment>
<dbReference type="NCBIfam" id="TIGR00715">
    <property type="entry name" value="precor6x_red"/>
    <property type="match status" value="1"/>
</dbReference>
<dbReference type="GeneID" id="82550702"/>
<dbReference type="PROSITE" id="PS51014">
    <property type="entry name" value="COBK_CBIJ"/>
    <property type="match status" value="1"/>
</dbReference>